<keyword evidence="2" id="KW-0540">Nuclease</keyword>
<dbReference type="InterPro" id="IPR005229">
    <property type="entry name" value="YicC/YloC-like"/>
</dbReference>
<evidence type="ECO:0000313" key="9">
    <source>
        <dbReference type="Proteomes" id="UP001145087"/>
    </source>
</evidence>
<name>A0A9X3F6A1_9BACT</name>
<dbReference type="GO" id="GO:0016787">
    <property type="term" value="F:hydrolase activity"/>
    <property type="evidence" value="ECO:0007669"/>
    <property type="project" value="UniProtKB-KW"/>
</dbReference>
<dbReference type="RefSeq" id="WP_343332879.1">
    <property type="nucleotide sequence ID" value="NZ_JAPOHD010000017.1"/>
</dbReference>
<dbReference type="Pfam" id="PF08340">
    <property type="entry name" value="YicC-like_C"/>
    <property type="match status" value="1"/>
</dbReference>
<sequence length="291" mass="33239">MIKSMTGFGKAEFEVNNKKFTIEIKSLNSKQIDINTRTPALYREKDIVIRKALSEKLERGKVDFNIYVENLGDESNSKINEPILKGYFNHLSQISSDLGLPVDHTTLQASMRLPDVVKTEYETLDEAEWETIYANILSALNDINDFRATEGQALQADIVGNVKAINQLLTDIEPFEKLRIEALKVRLADNLESLKLNGNVDENRFEQELIFYLEKLDINEEKVRLANHCEYFFETANQNGSSGKKLGFISQEIGREINTIGSKANNSEIQRIVVQMKDHLERVKEQLLNVL</sequence>
<dbReference type="PANTHER" id="PTHR30636:SF3">
    <property type="entry name" value="UPF0701 PROTEIN YICC"/>
    <property type="match status" value="1"/>
</dbReference>
<dbReference type="InterPro" id="IPR013551">
    <property type="entry name" value="YicC-like_C"/>
</dbReference>
<keyword evidence="9" id="KW-1185">Reference proteome</keyword>
<evidence type="ECO:0000256" key="4">
    <source>
        <dbReference type="ARBA" id="ARBA00022801"/>
    </source>
</evidence>
<reference evidence="8" key="1">
    <citation type="submission" date="2022-11" db="EMBL/GenBank/DDBJ databases">
        <title>Marilongibacter aestuarii gen. nov., sp. nov., isolated from tidal flat sediment.</title>
        <authorList>
            <person name="Jiayan W."/>
        </authorList>
    </citation>
    <scope>NUCLEOTIDE SEQUENCE</scope>
    <source>
        <strain evidence="8">Z1-6</strain>
    </source>
</reference>
<dbReference type="NCBIfam" id="TIGR00255">
    <property type="entry name" value="YicC/YloC family endoribonuclease"/>
    <property type="match status" value="1"/>
</dbReference>
<evidence type="ECO:0000256" key="3">
    <source>
        <dbReference type="ARBA" id="ARBA00022759"/>
    </source>
</evidence>
<dbReference type="InterPro" id="IPR013527">
    <property type="entry name" value="YicC-like_N"/>
</dbReference>
<keyword evidence="3" id="KW-0255">Endonuclease</keyword>
<protein>
    <submittedName>
        <fullName evidence="8">YicC family protein</fullName>
    </submittedName>
</protein>
<proteinExistence type="inferred from homology"/>
<dbReference type="Pfam" id="PF03755">
    <property type="entry name" value="YicC-like_N"/>
    <property type="match status" value="1"/>
</dbReference>
<dbReference type="Proteomes" id="UP001145087">
    <property type="component" value="Unassembled WGS sequence"/>
</dbReference>
<dbReference type="PANTHER" id="PTHR30636">
    <property type="entry name" value="UPF0701 PROTEIN YICC"/>
    <property type="match status" value="1"/>
</dbReference>
<comment type="caution">
    <text evidence="8">The sequence shown here is derived from an EMBL/GenBank/DDBJ whole genome shotgun (WGS) entry which is preliminary data.</text>
</comment>
<feature type="domain" description="Endoribonuclease YicC-like N-terminal" evidence="6">
    <location>
        <begin position="2"/>
        <end position="155"/>
    </location>
</feature>
<comment type="similarity">
    <text evidence="5">Belongs to the YicC/YloC family.</text>
</comment>
<evidence type="ECO:0000256" key="1">
    <source>
        <dbReference type="ARBA" id="ARBA00001968"/>
    </source>
</evidence>
<dbReference type="AlphaFoldDB" id="A0A9X3F6A1"/>
<keyword evidence="4" id="KW-0378">Hydrolase</keyword>
<dbReference type="GO" id="GO:0004521">
    <property type="term" value="F:RNA endonuclease activity"/>
    <property type="evidence" value="ECO:0007669"/>
    <property type="project" value="InterPro"/>
</dbReference>
<evidence type="ECO:0000259" key="7">
    <source>
        <dbReference type="Pfam" id="PF08340"/>
    </source>
</evidence>
<feature type="domain" description="Endoribonuclease YicC-like C-terminal" evidence="7">
    <location>
        <begin position="176"/>
        <end position="290"/>
    </location>
</feature>
<dbReference type="EMBL" id="JAPOHD010000017">
    <property type="protein sequence ID" value="MCY1720547.1"/>
    <property type="molecule type" value="Genomic_DNA"/>
</dbReference>
<evidence type="ECO:0000313" key="8">
    <source>
        <dbReference type="EMBL" id="MCY1720547.1"/>
    </source>
</evidence>
<organism evidence="8 9">
    <name type="scientific">Draconibacterium aestuarii</name>
    <dbReference type="NCBI Taxonomy" id="2998507"/>
    <lineage>
        <taxon>Bacteria</taxon>
        <taxon>Pseudomonadati</taxon>
        <taxon>Bacteroidota</taxon>
        <taxon>Bacteroidia</taxon>
        <taxon>Marinilabiliales</taxon>
        <taxon>Prolixibacteraceae</taxon>
        <taxon>Draconibacterium</taxon>
    </lineage>
</organism>
<evidence type="ECO:0000256" key="2">
    <source>
        <dbReference type="ARBA" id="ARBA00022722"/>
    </source>
</evidence>
<evidence type="ECO:0000256" key="5">
    <source>
        <dbReference type="ARBA" id="ARBA00035648"/>
    </source>
</evidence>
<gene>
    <name evidence="8" type="ORF">OU798_09355</name>
</gene>
<comment type="cofactor">
    <cofactor evidence="1">
        <name>a divalent metal cation</name>
        <dbReference type="ChEBI" id="CHEBI:60240"/>
    </cofactor>
</comment>
<evidence type="ECO:0000259" key="6">
    <source>
        <dbReference type="Pfam" id="PF03755"/>
    </source>
</evidence>
<accession>A0A9X3F6A1</accession>